<dbReference type="EMBL" id="JAGGMS010000001">
    <property type="protein sequence ID" value="MBP2179393.1"/>
    <property type="molecule type" value="Genomic_DNA"/>
</dbReference>
<dbReference type="RefSeq" id="WP_209663110.1">
    <property type="nucleotide sequence ID" value="NZ_JAGGMS010000001.1"/>
</dbReference>
<feature type="region of interest" description="Disordered" evidence="1">
    <location>
        <begin position="99"/>
        <end position="140"/>
    </location>
</feature>
<comment type="caution">
    <text evidence="3">The sequence shown here is derived from an EMBL/GenBank/DDBJ whole genome shotgun (WGS) entry which is preliminary data.</text>
</comment>
<feature type="transmembrane region" description="Helical" evidence="2">
    <location>
        <begin position="69"/>
        <end position="89"/>
    </location>
</feature>
<evidence type="ECO:0000313" key="3">
    <source>
        <dbReference type="EMBL" id="MBP2179393.1"/>
    </source>
</evidence>
<name>A0ABS4PKM1_9PSEU</name>
<reference evidence="3 4" key="1">
    <citation type="submission" date="2021-03" db="EMBL/GenBank/DDBJ databases">
        <title>Sequencing the genomes of 1000 actinobacteria strains.</title>
        <authorList>
            <person name="Klenk H.-P."/>
        </authorList>
    </citation>
    <scope>NUCLEOTIDE SEQUENCE [LARGE SCALE GENOMIC DNA]</scope>
    <source>
        <strain evidence="3 4">DSM 45510</strain>
    </source>
</reference>
<evidence type="ECO:0000256" key="1">
    <source>
        <dbReference type="SAM" id="MobiDB-lite"/>
    </source>
</evidence>
<evidence type="ECO:0008006" key="5">
    <source>
        <dbReference type="Google" id="ProtNLM"/>
    </source>
</evidence>
<keyword evidence="2" id="KW-0472">Membrane</keyword>
<evidence type="ECO:0000256" key="2">
    <source>
        <dbReference type="SAM" id="Phobius"/>
    </source>
</evidence>
<dbReference type="Proteomes" id="UP000741013">
    <property type="component" value="Unassembled WGS sequence"/>
</dbReference>
<organism evidence="3 4">
    <name type="scientific">Amycolatopsis magusensis</name>
    <dbReference type="NCBI Taxonomy" id="882444"/>
    <lineage>
        <taxon>Bacteria</taxon>
        <taxon>Bacillati</taxon>
        <taxon>Actinomycetota</taxon>
        <taxon>Actinomycetes</taxon>
        <taxon>Pseudonocardiales</taxon>
        <taxon>Pseudonocardiaceae</taxon>
        <taxon>Amycolatopsis</taxon>
    </lineage>
</organism>
<accession>A0ABS4PKM1</accession>
<protein>
    <recommendedName>
        <fullName evidence="5">Ig-like domain-containing protein</fullName>
    </recommendedName>
</protein>
<feature type="compositionally biased region" description="Low complexity" evidence="1">
    <location>
        <begin position="110"/>
        <end position="134"/>
    </location>
</feature>
<keyword evidence="2" id="KW-1133">Transmembrane helix</keyword>
<proteinExistence type="predicted"/>
<keyword evidence="2" id="KW-0812">Transmembrane</keyword>
<sequence length="353" mass="36839">MVSFGVGSLIDRFRRRLAPPNDEAADIDGTTAGTVVQGAGVSSYNSKVHTSMTFGGSAGNISFGPSPKVVLSLVLGVAIVLAAVLVIVVSTHSVVVRSATPAPAETPVAGPSEAESGTSPPSASPSPAGTKSTSCQKEGSEATVGDLPFTCTVEMLDSTCGLGGDWVTDKDVTKIAEPMPSDAASYGWRKWPAVSDGVQASGGRQTLIVQGKGAARVVLTKATVKVVAKRQPVTGKTLERECGGDGVFRSMSVELDKNPPEVSSKFESGNVMADTPDYEVKPIKFPYTVALEDPESFIIEGITEKCDCDWVVELAWSSQGRTGTTRIDNNGVPFRTTSTANAPTCYVREVIEC</sequence>
<evidence type="ECO:0000313" key="4">
    <source>
        <dbReference type="Proteomes" id="UP000741013"/>
    </source>
</evidence>
<gene>
    <name evidence="3" type="ORF">JOM49_000919</name>
</gene>
<keyword evidence="4" id="KW-1185">Reference proteome</keyword>